<accession>A0A1I3PNG7</accession>
<dbReference type="RefSeq" id="WP_090628618.1">
    <property type="nucleotide sequence ID" value="NZ_FOQO01000008.1"/>
</dbReference>
<dbReference type="InterPro" id="IPR010982">
    <property type="entry name" value="Lambda_DNA-bd_dom_sf"/>
</dbReference>
<dbReference type="GO" id="GO:0003677">
    <property type="term" value="F:DNA binding"/>
    <property type="evidence" value="ECO:0007669"/>
    <property type="project" value="InterPro"/>
</dbReference>
<dbReference type="AlphaFoldDB" id="A0A1I3PNG7"/>
<protein>
    <recommendedName>
        <fullName evidence="3">Helix-turn-helix</fullName>
    </recommendedName>
</protein>
<evidence type="ECO:0000313" key="1">
    <source>
        <dbReference type="EMBL" id="SFJ23052.1"/>
    </source>
</evidence>
<dbReference type="Proteomes" id="UP000198670">
    <property type="component" value="Unassembled WGS sequence"/>
</dbReference>
<keyword evidence="2" id="KW-1185">Reference proteome</keyword>
<dbReference type="EMBL" id="FOQO01000008">
    <property type="protein sequence ID" value="SFJ23052.1"/>
    <property type="molecule type" value="Genomic_DNA"/>
</dbReference>
<dbReference type="SUPFAM" id="SSF47413">
    <property type="entry name" value="lambda repressor-like DNA-binding domains"/>
    <property type="match status" value="1"/>
</dbReference>
<dbReference type="STRING" id="1477437.SAMN05444682_108107"/>
<evidence type="ECO:0008006" key="3">
    <source>
        <dbReference type="Google" id="ProtNLM"/>
    </source>
</evidence>
<reference evidence="1 2" key="1">
    <citation type="submission" date="2016-10" db="EMBL/GenBank/DDBJ databases">
        <authorList>
            <person name="de Groot N.N."/>
        </authorList>
    </citation>
    <scope>NUCLEOTIDE SEQUENCE [LARGE SCALE GENOMIC DNA]</scope>
    <source>
        <strain evidence="1 2">RK1</strain>
    </source>
</reference>
<evidence type="ECO:0000313" key="2">
    <source>
        <dbReference type="Proteomes" id="UP000198670"/>
    </source>
</evidence>
<gene>
    <name evidence="1" type="ORF">SAMN05444682_108107</name>
</gene>
<sequence length="63" mass="7364">MKEPRYPENIQFKLEIIRARRTIKEVAEKIGVSREILTNMVNGHYKGGEIKKKLKIELNIANL</sequence>
<organism evidence="1 2">
    <name type="scientific">Parapedobacter indicus</name>
    <dbReference type="NCBI Taxonomy" id="1477437"/>
    <lineage>
        <taxon>Bacteria</taxon>
        <taxon>Pseudomonadati</taxon>
        <taxon>Bacteroidota</taxon>
        <taxon>Sphingobacteriia</taxon>
        <taxon>Sphingobacteriales</taxon>
        <taxon>Sphingobacteriaceae</taxon>
        <taxon>Parapedobacter</taxon>
    </lineage>
</organism>
<dbReference type="OrthoDB" id="773237at2"/>
<proteinExistence type="predicted"/>
<name>A0A1I3PNG7_9SPHI</name>